<gene>
    <name evidence="2" type="ORF">EZS26_001853</name>
</gene>
<comment type="caution">
    <text evidence="2">The sequence shown here is derived from an EMBL/GenBank/DDBJ whole genome shotgun (WGS) entry which is preliminary data.</text>
</comment>
<evidence type="ECO:0000259" key="1">
    <source>
        <dbReference type="Pfam" id="PF18860"/>
    </source>
</evidence>
<accession>A0A5M8P0S1</accession>
<evidence type="ECO:0000313" key="2">
    <source>
        <dbReference type="EMBL" id="KAA6302037.1"/>
    </source>
</evidence>
<protein>
    <recommendedName>
        <fullName evidence="1">AbiJ-NTD3 domain-containing protein</fullName>
    </recommendedName>
</protein>
<name>A0A5M8P0S1_9BACT</name>
<organism evidence="2 3">
    <name type="scientific">Candidatus Ordinivivax streblomastigis</name>
    <dbReference type="NCBI Taxonomy" id="2540710"/>
    <lineage>
        <taxon>Bacteria</taxon>
        <taxon>Pseudomonadati</taxon>
        <taxon>Bacteroidota</taxon>
        <taxon>Bacteroidia</taxon>
        <taxon>Bacteroidales</taxon>
        <taxon>Candidatus Ordinivivax</taxon>
    </lineage>
</organism>
<feature type="domain" description="AbiJ-NTD3" evidence="1">
    <location>
        <begin position="1"/>
        <end position="53"/>
    </location>
</feature>
<evidence type="ECO:0000313" key="3">
    <source>
        <dbReference type="Proteomes" id="UP000324575"/>
    </source>
</evidence>
<dbReference type="InterPro" id="IPR041427">
    <property type="entry name" value="AbiJ-NTD3"/>
</dbReference>
<reference evidence="2 3" key="1">
    <citation type="submission" date="2019-03" db="EMBL/GenBank/DDBJ databases">
        <title>Single cell metagenomics reveals metabolic interactions within the superorganism composed of flagellate Streblomastix strix and complex community of Bacteroidetes bacteria on its surface.</title>
        <authorList>
            <person name="Treitli S.C."/>
            <person name="Kolisko M."/>
            <person name="Husnik F."/>
            <person name="Keeling P."/>
            <person name="Hampl V."/>
        </authorList>
    </citation>
    <scope>NUCLEOTIDE SEQUENCE [LARGE SCALE GENOMIC DNA]</scope>
    <source>
        <strain evidence="2">St1</strain>
    </source>
</reference>
<proteinExistence type="predicted"/>
<dbReference type="Proteomes" id="UP000324575">
    <property type="component" value="Unassembled WGS sequence"/>
</dbReference>
<sequence length="57" mass="6878">MESKDMRFKNALGEFVQHFINNPEDYSINYVFQERLNLLDNDEKFNAFIETILIYKA</sequence>
<dbReference type="EMBL" id="SNRX01000011">
    <property type="protein sequence ID" value="KAA6302037.1"/>
    <property type="molecule type" value="Genomic_DNA"/>
</dbReference>
<dbReference type="AlphaFoldDB" id="A0A5M8P0S1"/>
<dbReference type="Pfam" id="PF18860">
    <property type="entry name" value="AbiJ_NTD3"/>
    <property type="match status" value="1"/>
</dbReference>